<dbReference type="PANTHER" id="PTHR36845">
    <property type="entry name" value="HYDROLASE, PUTATIVE (AFU_ORTHOLOGUE AFUA_7G05090)-RELATED"/>
    <property type="match status" value="1"/>
</dbReference>
<organism evidence="3 4">
    <name type="scientific">Tenggerimyces flavus</name>
    <dbReference type="NCBI Taxonomy" id="1708749"/>
    <lineage>
        <taxon>Bacteria</taxon>
        <taxon>Bacillati</taxon>
        <taxon>Actinomycetota</taxon>
        <taxon>Actinomycetes</taxon>
        <taxon>Propionibacteriales</taxon>
        <taxon>Nocardioidaceae</taxon>
        <taxon>Tenggerimyces</taxon>
    </lineage>
</organism>
<dbReference type="InterPro" id="IPR008928">
    <property type="entry name" value="6-hairpin_glycosidase_sf"/>
</dbReference>
<reference evidence="4" key="1">
    <citation type="journal article" date="2019" name="Int. J. Syst. Evol. Microbiol.">
        <title>The Global Catalogue of Microorganisms (GCM) 10K type strain sequencing project: providing services to taxonomists for standard genome sequencing and annotation.</title>
        <authorList>
            <consortium name="The Broad Institute Genomics Platform"/>
            <consortium name="The Broad Institute Genome Sequencing Center for Infectious Disease"/>
            <person name="Wu L."/>
            <person name="Ma J."/>
        </authorList>
    </citation>
    <scope>NUCLEOTIDE SEQUENCE [LARGE SCALE GENOMIC DNA]</scope>
    <source>
        <strain evidence="4">CGMCC 4.7241</strain>
    </source>
</reference>
<dbReference type="InterPro" id="IPR012341">
    <property type="entry name" value="6hp_glycosidase-like_sf"/>
</dbReference>
<protein>
    <submittedName>
        <fullName evidence="3">Glycoside hydrolase family 88 protein</fullName>
    </submittedName>
</protein>
<dbReference type="RefSeq" id="WP_205117646.1">
    <property type="nucleotide sequence ID" value="NZ_JAFBCM010000001.1"/>
</dbReference>
<evidence type="ECO:0000313" key="3">
    <source>
        <dbReference type="EMBL" id="MFC3764843.1"/>
    </source>
</evidence>
<sequence>MIRVDDELTPEALLPKIGKLWEASAAKIESIEKTCPPGEASPVFTIEGRYTARGWTEWTQGFQYGSAILQFDATGDQGFLDLGKQRTREAMAPHVSHVGVHDHGFNNVSTYGNLWRLMNEGKIEENQHERDFYELALKLTGAVQAARWRTTDDGTGYIYSFNGPQSLFVDTIRSLRALALSHHLGHVLMAEHDERVPLLKRLIEHAANTAKYNVFYGEGRDAYDLRGRTAHESVFNVNDGQFRTPSTQQGYSPFTTWSRGLAWAMLGYPEQLEFLPYVTDEALEPYGGRAAIEAMMRQAAQATCDFYLEHTPTDGVPYWDTGAPGLAHLDDPTNHKADPYNAHEPVDSSAAAIAAQGLLRLGRYLGDEGNKYWQAGLTVADTIFGEPYLSTDAAHQGLLLHSVYHRPNGWDHVAPGQQVPNGESSMWGDYHARELALYLQRIARNEPYYAFFGGTK</sequence>
<keyword evidence="1 3" id="KW-0378">Hydrolase</keyword>
<proteinExistence type="inferred from homology"/>
<dbReference type="Gene3D" id="1.50.10.10">
    <property type="match status" value="1"/>
</dbReference>
<comment type="similarity">
    <text evidence="2">Belongs to the glycosyl hydrolase 88 family.</text>
</comment>
<dbReference type="PANTHER" id="PTHR36845:SF1">
    <property type="entry name" value="HYDROLASE, PUTATIVE (AFU_ORTHOLOGUE AFUA_7G05090)-RELATED"/>
    <property type="match status" value="1"/>
</dbReference>
<gene>
    <name evidence="3" type="ORF">ACFOUW_28665</name>
</gene>
<dbReference type="EMBL" id="JBHRZH010000034">
    <property type="protein sequence ID" value="MFC3764843.1"/>
    <property type="molecule type" value="Genomic_DNA"/>
</dbReference>
<dbReference type="GO" id="GO:0016787">
    <property type="term" value="F:hydrolase activity"/>
    <property type="evidence" value="ECO:0007669"/>
    <property type="project" value="UniProtKB-KW"/>
</dbReference>
<keyword evidence="4" id="KW-1185">Reference proteome</keyword>
<accession>A0ABV7YL50</accession>
<dbReference type="SUPFAM" id="SSF48208">
    <property type="entry name" value="Six-hairpin glycosidases"/>
    <property type="match status" value="1"/>
</dbReference>
<evidence type="ECO:0000256" key="1">
    <source>
        <dbReference type="ARBA" id="ARBA00022801"/>
    </source>
</evidence>
<evidence type="ECO:0000313" key="4">
    <source>
        <dbReference type="Proteomes" id="UP001595699"/>
    </source>
</evidence>
<comment type="caution">
    <text evidence="3">The sequence shown here is derived from an EMBL/GenBank/DDBJ whole genome shotgun (WGS) entry which is preliminary data.</text>
</comment>
<name>A0ABV7YL50_9ACTN</name>
<dbReference type="Proteomes" id="UP001595699">
    <property type="component" value="Unassembled WGS sequence"/>
</dbReference>
<dbReference type="InterPro" id="IPR052369">
    <property type="entry name" value="UG_Glycosaminoglycan_Hydrolase"/>
</dbReference>
<evidence type="ECO:0000256" key="2">
    <source>
        <dbReference type="ARBA" id="ARBA00038358"/>
    </source>
</evidence>